<dbReference type="Proteomes" id="UP001322277">
    <property type="component" value="Chromosome 3"/>
</dbReference>
<accession>A0AAX4IA32</accession>
<dbReference type="EMBL" id="CP137307">
    <property type="protein sequence ID" value="WQF80144.1"/>
    <property type="molecule type" value="Genomic_DNA"/>
</dbReference>
<evidence type="ECO:0000256" key="1">
    <source>
        <dbReference type="SAM" id="MobiDB-lite"/>
    </source>
</evidence>
<protein>
    <submittedName>
        <fullName evidence="2">Uncharacterized protein</fullName>
    </submittedName>
</protein>
<sequence length="101" mass="11233">MARSPPSFCNRESVPMLVVNRRASHPRSRPRLRDQPHSQSTGPNTYRHPHTHPHISVHPHIHHVSTPAAILQLSGNGKLFSKHGLPPSLVFCLPTPLPCRG</sequence>
<evidence type="ECO:0000313" key="2">
    <source>
        <dbReference type="EMBL" id="WQF80144.1"/>
    </source>
</evidence>
<dbReference type="AlphaFoldDB" id="A0AAX4IA32"/>
<feature type="region of interest" description="Disordered" evidence="1">
    <location>
        <begin position="1"/>
        <end position="52"/>
    </location>
</feature>
<name>A0AAX4IA32_9PEZI</name>
<proteinExistence type="predicted"/>
<organism evidence="2 3">
    <name type="scientific">Colletotrichum destructivum</name>
    <dbReference type="NCBI Taxonomy" id="34406"/>
    <lineage>
        <taxon>Eukaryota</taxon>
        <taxon>Fungi</taxon>
        <taxon>Dikarya</taxon>
        <taxon>Ascomycota</taxon>
        <taxon>Pezizomycotina</taxon>
        <taxon>Sordariomycetes</taxon>
        <taxon>Hypocreomycetidae</taxon>
        <taxon>Glomerellales</taxon>
        <taxon>Glomerellaceae</taxon>
        <taxon>Colletotrichum</taxon>
        <taxon>Colletotrichum destructivum species complex</taxon>
    </lineage>
</organism>
<evidence type="ECO:0000313" key="3">
    <source>
        <dbReference type="Proteomes" id="UP001322277"/>
    </source>
</evidence>
<dbReference type="KEGG" id="cdet:87941661"/>
<gene>
    <name evidence="2" type="ORF">CDEST_05158</name>
</gene>
<reference evidence="3" key="1">
    <citation type="journal article" date="2023" name="bioRxiv">
        <title>Complete genome of the Medicago anthracnose fungus, Colletotrichum destructivum, reveals a mini-chromosome-like region within a core chromosome.</title>
        <authorList>
            <person name="Lapalu N."/>
            <person name="Simon A."/>
            <person name="Lu A."/>
            <person name="Plaumann P.-L."/>
            <person name="Amselem J."/>
            <person name="Pigne S."/>
            <person name="Auger A."/>
            <person name="Koch C."/>
            <person name="Dallery J.-F."/>
            <person name="O'Connell R.J."/>
        </authorList>
    </citation>
    <scope>NUCLEOTIDE SEQUENCE [LARGE SCALE GENOMIC DNA]</scope>
    <source>
        <strain evidence="3">CBS 520.97</strain>
    </source>
</reference>
<dbReference type="RefSeq" id="XP_062777368.1">
    <property type="nucleotide sequence ID" value="XM_062921317.1"/>
</dbReference>
<keyword evidence="3" id="KW-1185">Reference proteome</keyword>
<dbReference type="GeneID" id="87941661"/>